<feature type="compositionally biased region" description="Low complexity" evidence="1">
    <location>
        <begin position="114"/>
        <end position="149"/>
    </location>
</feature>
<dbReference type="Proteomes" id="UP000255230">
    <property type="component" value="Unassembled WGS sequence"/>
</dbReference>
<evidence type="ECO:0000313" key="5">
    <source>
        <dbReference type="Proteomes" id="UP000255230"/>
    </source>
</evidence>
<reference evidence="4 5" key="1">
    <citation type="submission" date="2018-06" db="EMBL/GenBank/DDBJ databases">
        <authorList>
            <consortium name="Pathogen Informatics"/>
            <person name="Doyle S."/>
        </authorList>
    </citation>
    <scope>NUCLEOTIDE SEQUENCE [LARGE SCALE GENOMIC DNA]</scope>
    <source>
        <strain evidence="4 5">NCTC10465</strain>
    </source>
</reference>
<evidence type="ECO:0000256" key="1">
    <source>
        <dbReference type="SAM" id="MobiDB-lite"/>
    </source>
</evidence>
<gene>
    <name evidence="4" type="ORF">NCTC10465_00145</name>
</gene>
<sequence length="431" mass="44403">MSLNIVQTQPNLQRCHKQPQKLSSGFLAKRWLLSTFTALTMGIGLAMPMAAVAETATATANSATVTAKPTLQDHSVEDMIAIAKTAQSNEALNDAVFNNDAIKETLGNDALPIPGNSQGTGNQTNSNQATATANTQTTTTTTTPKQSTQAPVAADKLILNNPVIDEAKILSASDKQAIETKLRSLNDRGLAQAAVVIVPTTNGEDIFDYSMKIADRWKLGKKDTDQGLLMVVAVNDRKMYILTGYGLEGTIPDAVAKRIINDDITPRFKQGDYAGGIIAGINRIEERLTTDPAILKQADANRVNTNSNAQSNQEGGIPLIFLGFFGFVAGMILTSILGRFFGSIATAGGIVTLGTIFGAGLLGSMFVAFIVFLFLLFRGGGGGRGGRGGGGVVFLPGGGFGGGGFGGGGFGGGGFSGGGGGFGGGGAGGDW</sequence>
<keyword evidence="2" id="KW-0472">Membrane</keyword>
<dbReference type="EMBL" id="UGPY01000001">
    <property type="protein sequence ID" value="STY96396.1"/>
    <property type="molecule type" value="Genomic_DNA"/>
</dbReference>
<dbReference type="AlphaFoldDB" id="A0A378Q794"/>
<dbReference type="Pfam" id="PF04536">
    <property type="entry name" value="TPM_phosphatase"/>
    <property type="match status" value="1"/>
</dbReference>
<protein>
    <submittedName>
        <fullName evidence="4">Domain of uncharacterized function (DUF477)</fullName>
    </submittedName>
</protein>
<dbReference type="KEGG" id="mos:AXE82_06540"/>
<evidence type="ECO:0000259" key="3">
    <source>
        <dbReference type="Pfam" id="PF04536"/>
    </source>
</evidence>
<dbReference type="GeneID" id="35779721"/>
<name>A0A378Q794_FAUOS</name>
<keyword evidence="2" id="KW-0812">Transmembrane</keyword>
<dbReference type="PANTHER" id="PTHR30373:SF2">
    <property type="entry name" value="UPF0603 PROTEIN YGCG"/>
    <property type="match status" value="1"/>
</dbReference>
<organism evidence="4 5">
    <name type="scientific">Faucicola osloensis</name>
    <name type="common">Moraxella osloensis</name>
    <dbReference type="NCBI Taxonomy" id="34062"/>
    <lineage>
        <taxon>Bacteria</taxon>
        <taxon>Pseudomonadati</taxon>
        <taxon>Pseudomonadota</taxon>
        <taxon>Gammaproteobacteria</taxon>
        <taxon>Moraxellales</taxon>
        <taxon>Moraxellaceae</taxon>
        <taxon>Faucicola</taxon>
    </lineage>
</organism>
<keyword evidence="2" id="KW-1133">Transmembrane helix</keyword>
<feature type="transmembrane region" description="Helical" evidence="2">
    <location>
        <begin position="31"/>
        <end position="53"/>
    </location>
</feature>
<keyword evidence="5" id="KW-1185">Reference proteome</keyword>
<proteinExistence type="predicted"/>
<feature type="transmembrane region" description="Helical" evidence="2">
    <location>
        <begin position="347"/>
        <end position="377"/>
    </location>
</feature>
<evidence type="ECO:0000256" key="2">
    <source>
        <dbReference type="SAM" id="Phobius"/>
    </source>
</evidence>
<feature type="transmembrane region" description="Helical" evidence="2">
    <location>
        <begin position="319"/>
        <end position="341"/>
    </location>
</feature>
<feature type="region of interest" description="Disordered" evidence="1">
    <location>
        <begin position="108"/>
        <end position="149"/>
    </location>
</feature>
<accession>A0A378Q794</accession>
<feature type="domain" description="TPM" evidence="3">
    <location>
        <begin position="163"/>
        <end position="286"/>
    </location>
</feature>
<dbReference type="RefSeq" id="WP_062332763.1">
    <property type="nucleotide sequence ID" value="NZ_CP014234.1"/>
</dbReference>
<dbReference type="Gene3D" id="3.10.310.50">
    <property type="match status" value="1"/>
</dbReference>
<dbReference type="PANTHER" id="PTHR30373">
    <property type="entry name" value="UPF0603 PROTEIN YGCG"/>
    <property type="match status" value="1"/>
</dbReference>
<evidence type="ECO:0000313" key="4">
    <source>
        <dbReference type="EMBL" id="STY96396.1"/>
    </source>
</evidence>
<dbReference type="InterPro" id="IPR007621">
    <property type="entry name" value="TPM_dom"/>
</dbReference>